<organism evidence="2 3">
    <name type="scientific">Hibiscus syriacus</name>
    <name type="common">Rose of Sharon</name>
    <dbReference type="NCBI Taxonomy" id="106335"/>
    <lineage>
        <taxon>Eukaryota</taxon>
        <taxon>Viridiplantae</taxon>
        <taxon>Streptophyta</taxon>
        <taxon>Embryophyta</taxon>
        <taxon>Tracheophyta</taxon>
        <taxon>Spermatophyta</taxon>
        <taxon>Magnoliopsida</taxon>
        <taxon>eudicotyledons</taxon>
        <taxon>Gunneridae</taxon>
        <taxon>Pentapetalae</taxon>
        <taxon>rosids</taxon>
        <taxon>malvids</taxon>
        <taxon>Malvales</taxon>
        <taxon>Malvaceae</taxon>
        <taxon>Malvoideae</taxon>
        <taxon>Hibiscus</taxon>
    </lineage>
</organism>
<comment type="caution">
    <text evidence="2">The sequence shown here is derived from an EMBL/GenBank/DDBJ whole genome shotgun (WGS) entry which is preliminary data.</text>
</comment>
<gene>
    <name evidence="2" type="ORF">F3Y22_tig00001293pilonHSYRG00006</name>
</gene>
<accession>A0A6A3D1W8</accession>
<name>A0A6A3D1W8_HIBSY</name>
<dbReference type="EMBL" id="VEPZ02000109">
    <property type="protein sequence ID" value="KAE8733411.1"/>
    <property type="molecule type" value="Genomic_DNA"/>
</dbReference>
<dbReference type="AlphaFoldDB" id="A0A6A3D1W8"/>
<dbReference type="Proteomes" id="UP000436088">
    <property type="component" value="Unassembled WGS sequence"/>
</dbReference>
<evidence type="ECO:0000313" key="3">
    <source>
        <dbReference type="Proteomes" id="UP000436088"/>
    </source>
</evidence>
<keyword evidence="3" id="KW-1185">Reference proteome</keyword>
<reference evidence="2" key="1">
    <citation type="submission" date="2019-09" db="EMBL/GenBank/DDBJ databases">
        <title>Draft genome information of white flower Hibiscus syriacus.</title>
        <authorList>
            <person name="Kim Y.-M."/>
        </authorList>
    </citation>
    <scope>NUCLEOTIDE SEQUENCE [LARGE SCALE GENOMIC DNA]</scope>
    <source>
        <strain evidence="2">YM2019G1</strain>
    </source>
</reference>
<feature type="coiled-coil region" evidence="1">
    <location>
        <begin position="17"/>
        <end position="174"/>
    </location>
</feature>
<sequence>MQKARFQSEIFGLLEKESLLEARLKEWELNERTLKEKIKQCETEKMEMKDLYDVQETMLQGQISQLRTELDEKGAHLEALNKDFDKLKLKNDMFMAEKDGVTVEVNTLVAEVRSRELHIQQMEEHLQQLSREHMQLISGTKHAKNLEDEVKLKIKDLEKEVDRQRITILDVAEEKREAIRQLYFALEHYRSGFKEFQAFLKHKRHAVMAS</sequence>
<evidence type="ECO:0000256" key="1">
    <source>
        <dbReference type="SAM" id="Coils"/>
    </source>
</evidence>
<protein>
    <submittedName>
        <fullName evidence="2">Uncharacterized protein</fullName>
    </submittedName>
</protein>
<evidence type="ECO:0000313" key="2">
    <source>
        <dbReference type="EMBL" id="KAE8733411.1"/>
    </source>
</evidence>
<proteinExistence type="predicted"/>
<keyword evidence="1" id="KW-0175">Coiled coil</keyword>